<feature type="domain" description="DOT1" evidence="2">
    <location>
        <begin position="75"/>
        <end position="410"/>
    </location>
</feature>
<reference evidence="3" key="1">
    <citation type="submission" date="2014-07" db="EMBL/GenBank/DDBJ databases">
        <authorList>
            <person name="Martin A.A"/>
            <person name="De Silva N."/>
        </authorList>
    </citation>
    <scope>NUCLEOTIDE SEQUENCE</scope>
</reference>
<comment type="similarity">
    <text evidence="1">Belongs to the class I-like SAM-binding methyltransferase superfamily. DOT1 family.</text>
</comment>
<comment type="subcellular location">
    <subcellularLocation>
        <location evidence="1">Nucleus</location>
    </subcellularLocation>
</comment>
<protein>
    <recommendedName>
        <fullName evidence="1">Histone-lysine N-methyltransferase, H3 lysine-79 specific</fullName>
        <ecNumber evidence="1">2.1.1.360</ecNumber>
    </recommendedName>
    <alternativeName>
        <fullName evidence="1">Histone H3-K79 methyltransferase</fullName>
    </alternativeName>
</protein>
<organism evidence="3 4">
    <name type="scientific">Strongyloides venezuelensis</name>
    <name type="common">Threadworm</name>
    <dbReference type="NCBI Taxonomy" id="75913"/>
    <lineage>
        <taxon>Eukaryota</taxon>
        <taxon>Metazoa</taxon>
        <taxon>Ecdysozoa</taxon>
        <taxon>Nematoda</taxon>
        <taxon>Chromadorea</taxon>
        <taxon>Rhabditida</taxon>
        <taxon>Tylenchina</taxon>
        <taxon>Panagrolaimomorpha</taxon>
        <taxon>Strongyloidoidea</taxon>
        <taxon>Strongyloididae</taxon>
        <taxon>Strongyloides</taxon>
    </lineage>
</organism>
<evidence type="ECO:0000259" key="2">
    <source>
        <dbReference type="PROSITE" id="PS51569"/>
    </source>
</evidence>
<dbReference type="WBParaSite" id="SVE_1363200.1">
    <property type="protein sequence ID" value="SVE_1363200.1"/>
    <property type="gene ID" value="SVE_1363200"/>
</dbReference>
<evidence type="ECO:0000313" key="3">
    <source>
        <dbReference type="Proteomes" id="UP000035680"/>
    </source>
</evidence>
<keyword evidence="3" id="KW-1185">Reference proteome</keyword>
<dbReference type="Gene3D" id="3.40.50.150">
    <property type="entry name" value="Vaccinia Virus protein VP39"/>
    <property type="match status" value="1"/>
</dbReference>
<accession>A0A0K0FSK1</accession>
<dbReference type="GO" id="GO:0140956">
    <property type="term" value="F:histone H3K79 trimethyltransferase activity"/>
    <property type="evidence" value="ECO:0007669"/>
    <property type="project" value="UniProtKB-EC"/>
</dbReference>
<keyword evidence="1" id="KW-0156">Chromatin regulator</keyword>
<dbReference type="PROSITE" id="PS51569">
    <property type="entry name" value="DOT1"/>
    <property type="match status" value="1"/>
</dbReference>
<keyword evidence="1" id="KW-0489">Methyltransferase</keyword>
<evidence type="ECO:0000256" key="1">
    <source>
        <dbReference type="RuleBase" id="RU271113"/>
    </source>
</evidence>
<dbReference type="STRING" id="75913.A0A0K0FSK1"/>
<keyword evidence="1" id="KW-0949">S-adenosyl-L-methionine</keyword>
<comment type="catalytic activity">
    <reaction evidence="1">
        <text>L-lysyl(79)-[histone H3] + 3 S-adenosyl-L-methionine = N(6),N(6),N(6)-trimethyl-L-lysyl(79)-[histone H3] + 3 S-adenosyl-L-homocysteine + 3 H(+)</text>
        <dbReference type="Rhea" id="RHEA:60328"/>
        <dbReference type="Rhea" id="RHEA-COMP:15549"/>
        <dbReference type="Rhea" id="RHEA-COMP:15552"/>
        <dbReference type="ChEBI" id="CHEBI:15378"/>
        <dbReference type="ChEBI" id="CHEBI:29969"/>
        <dbReference type="ChEBI" id="CHEBI:57856"/>
        <dbReference type="ChEBI" id="CHEBI:59789"/>
        <dbReference type="ChEBI" id="CHEBI:61961"/>
        <dbReference type="EC" id="2.1.1.360"/>
    </reaction>
</comment>
<dbReference type="SUPFAM" id="SSF53335">
    <property type="entry name" value="S-adenosyl-L-methionine-dependent methyltransferases"/>
    <property type="match status" value="1"/>
</dbReference>
<evidence type="ECO:0000313" key="4">
    <source>
        <dbReference type="WBParaSite" id="SVE_1363200.1"/>
    </source>
</evidence>
<dbReference type="InterPro" id="IPR025789">
    <property type="entry name" value="DOT1_dom"/>
</dbReference>
<keyword evidence="1" id="KW-0808">Transferase</keyword>
<dbReference type="Proteomes" id="UP000035680">
    <property type="component" value="Unassembled WGS sequence"/>
</dbReference>
<dbReference type="InterPro" id="IPR029063">
    <property type="entry name" value="SAM-dependent_MTases_sf"/>
</dbReference>
<name>A0A0K0FSK1_STRVS</name>
<proteinExistence type="inferred from homology"/>
<comment type="function">
    <text evidence="1">Histone methyltransferase that specifically trimethylates histone H3 to form H3K79me3. This methylation is required for telomere silencing and for the pachytene checkpoint during the meiotic cell cycle by allowing the recruitment of RAD9 to double strand breaks. Nucleosomes are preferred as substrate compared to free histone.</text>
</comment>
<dbReference type="GO" id="GO:0005634">
    <property type="term" value="C:nucleus"/>
    <property type="evidence" value="ECO:0007669"/>
    <property type="project" value="UniProtKB-SubCell"/>
</dbReference>
<reference evidence="4" key="2">
    <citation type="submission" date="2015-08" db="UniProtKB">
        <authorList>
            <consortium name="WormBaseParasite"/>
        </authorList>
    </citation>
    <scope>IDENTIFICATION</scope>
</reference>
<keyword evidence="1" id="KW-0539">Nucleus</keyword>
<dbReference type="GO" id="GO:0032259">
    <property type="term" value="P:methylation"/>
    <property type="evidence" value="ECO:0007669"/>
    <property type="project" value="UniProtKB-KW"/>
</dbReference>
<dbReference type="EC" id="2.1.1.360" evidence="1"/>
<dbReference type="Pfam" id="PF08123">
    <property type="entry name" value="DOT1"/>
    <property type="match status" value="1"/>
</dbReference>
<dbReference type="AlphaFoldDB" id="A0A0K0FSK1"/>
<comment type="miscellaneous">
    <text evidence="1">In contrast to other lysine histone methyltransferases, it does not contain a SET domain, suggesting the existence of another mechanism for methylation of lysine residues of histones.</text>
</comment>
<sequence length="410" mass="47275">MKYNHIKNGNLDVLNIEGTDIYVITTEMISPANYSAHKIFLPLRIHNIEHLPFNSKVVAVSDISKEIEIVGELGFDKLVVKPFYQMVVARCCQFMAFESTPAFRKYCSDTAGRYKDEIEKYTSYLFNDLSYHETLLEVVKFIGSIIRYRDEVRRYFACTFGNVYPEPSEAPRAKMMSESQSTELFNWFKECFAGQKRLQRYYHAGSEYVYGELNPHAFFQLNSEERSLNENFNFFDCGAGIFNIVAMVAATKISNRSIGIELNPGVGCPGALLLLGFYHVARFGNYYFNATSHILGDFNNSALEPLLYSRPSMIVVNNYVLSASTMDPFFKKLARNQKSTVRFILTKEPSFYRRLPAIKNEDSEKKGDKNSRKTKYDLLTISNFTKKVITHIDRAGSWTDNTVTIYYYYR</sequence>